<dbReference type="EMBL" id="JAVTTO010000004">
    <property type="protein sequence ID" value="MDT7832949.1"/>
    <property type="molecule type" value="Genomic_DNA"/>
</dbReference>
<organism evidence="2 3">
    <name type="scientific">Asprobacillus argus</name>
    <dbReference type="NCBI Taxonomy" id="3076534"/>
    <lineage>
        <taxon>Bacteria</taxon>
        <taxon>Pseudomonadati</taxon>
        <taxon>Bacteroidota</taxon>
        <taxon>Flavobacteriia</taxon>
        <taxon>Flavobacteriales</taxon>
        <taxon>Flavobacteriaceae</taxon>
        <taxon>Asprobacillus</taxon>
    </lineage>
</organism>
<keyword evidence="3" id="KW-1185">Reference proteome</keyword>
<sequence>MKNNSAILGMIFGAGIGIIFNSTGLGLPMGAGVGYVLGLILSQQQRKKEKK</sequence>
<keyword evidence="1" id="KW-0812">Transmembrane</keyword>
<name>A0ABU3LGU9_9FLAO</name>
<dbReference type="Proteomes" id="UP001257277">
    <property type="component" value="Unassembled WGS sequence"/>
</dbReference>
<feature type="transmembrane region" description="Helical" evidence="1">
    <location>
        <begin position="12"/>
        <end position="41"/>
    </location>
</feature>
<accession>A0ABU3LGU9</accession>
<keyword evidence="1" id="KW-0472">Membrane</keyword>
<keyword evidence="1" id="KW-1133">Transmembrane helix</keyword>
<evidence type="ECO:0000256" key="1">
    <source>
        <dbReference type="SAM" id="Phobius"/>
    </source>
</evidence>
<evidence type="ECO:0000313" key="2">
    <source>
        <dbReference type="EMBL" id="MDT7832949.1"/>
    </source>
</evidence>
<proteinExistence type="predicted"/>
<comment type="caution">
    <text evidence="2">The sequence shown here is derived from an EMBL/GenBank/DDBJ whole genome shotgun (WGS) entry which is preliminary data.</text>
</comment>
<protein>
    <recommendedName>
        <fullName evidence="4">Glycine zipper family protein</fullName>
    </recommendedName>
</protein>
<evidence type="ECO:0000313" key="3">
    <source>
        <dbReference type="Proteomes" id="UP001257277"/>
    </source>
</evidence>
<reference evidence="2 3" key="1">
    <citation type="submission" date="2023-09" db="EMBL/GenBank/DDBJ databases">
        <title>Novel taxa isolated from Blanes Bay.</title>
        <authorList>
            <person name="Rey-Velasco X."/>
            <person name="Lucena T."/>
        </authorList>
    </citation>
    <scope>NUCLEOTIDE SEQUENCE [LARGE SCALE GENOMIC DNA]</scope>
    <source>
        <strain evidence="2 3">S356</strain>
    </source>
</reference>
<dbReference type="RefSeq" id="WP_349242201.1">
    <property type="nucleotide sequence ID" value="NZ_JAVTTO010000004.1"/>
</dbReference>
<gene>
    <name evidence="2" type="ORF">RQM59_11195</name>
</gene>
<evidence type="ECO:0008006" key="4">
    <source>
        <dbReference type="Google" id="ProtNLM"/>
    </source>
</evidence>